<dbReference type="Pfam" id="PF07238">
    <property type="entry name" value="PilZ"/>
    <property type="match status" value="1"/>
</dbReference>
<keyword evidence="3" id="KW-1185">Reference proteome</keyword>
<reference evidence="2" key="1">
    <citation type="journal article" date="2023" name="Int. J. Syst. Evol. Microbiol.">
        <title>Mesoterricola silvestris gen. nov., sp. nov., Mesoterricola sediminis sp. nov., Geothrix oryzae sp. nov., Geothrix edaphica sp. nov., Geothrix rubra sp. nov., and Geothrix limicola sp. nov., six novel members of Acidobacteriota isolated from soils.</title>
        <authorList>
            <person name="Itoh H."/>
            <person name="Sugisawa Y."/>
            <person name="Mise K."/>
            <person name="Xu Z."/>
            <person name="Kuniyasu M."/>
            <person name="Ushijima N."/>
            <person name="Kawano K."/>
            <person name="Kobayashi E."/>
            <person name="Shiratori Y."/>
            <person name="Masuda Y."/>
            <person name="Senoo K."/>
        </authorList>
    </citation>
    <scope>NUCLEOTIDE SEQUENCE</scope>
    <source>
        <strain evidence="2">W786</strain>
    </source>
</reference>
<organism evidence="2 3">
    <name type="scientific">Mesoterricola sediminis</name>
    <dbReference type="NCBI Taxonomy" id="2927980"/>
    <lineage>
        <taxon>Bacteria</taxon>
        <taxon>Pseudomonadati</taxon>
        <taxon>Acidobacteriota</taxon>
        <taxon>Holophagae</taxon>
        <taxon>Holophagales</taxon>
        <taxon>Holophagaceae</taxon>
        <taxon>Mesoterricola</taxon>
    </lineage>
</organism>
<gene>
    <name evidence="2" type="ORF">METESE_05610</name>
</gene>
<dbReference type="KEGG" id="msea:METESE_05610"/>
<evidence type="ECO:0000259" key="1">
    <source>
        <dbReference type="Pfam" id="PF07238"/>
    </source>
</evidence>
<dbReference type="Gene3D" id="2.40.10.220">
    <property type="entry name" value="predicted glycosyltransferase like domains"/>
    <property type="match status" value="1"/>
</dbReference>
<dbReference type="RefSeq" id="WP_243332075.1">
    <property type="nucleotide sequence ID" value="NZ_AP027081.1"/>
</dbReference>
<dbReference type="InterPro" id="IPR009875">
    <property type="entry name" value="PilZ_domain"/>
</dbReference>
<proteinExistence type="predicted"/>
<feature type="domain" description="PilZ" evidence="1">
    <location>
        <begin position="116"/>
        <end position="221"/>
    </location>
</feature>
<dbReference type="GO" id="GO:0035438">
    <property type="term" value="F:cyclic-di-GMP binding"/>
    <property type="evidence" value="ECO:0007669"/>
    <property type="project" value="InterPro"/>
</dbReference>
<dbReference type="AlphaFoldDB" id="A0AA48HC68"/>
<evidence type="ECO:0000313" key="3">
    <source>
        <dbReference type="Proteomes" id="UP001228113"/>
    </source>
</evidence>
<sequence>MDLSAWNLPSAFPDLAGPARDEALAELCDRRQTLLLATPYLTFASRFVAIDKGAILVRATMSRSVAAHTLDRKDLQLRFPWGLTHYGGPTRILEYVQEEGGKHLRLALPQVLRRMEQRKAYRVDYVGRCQGTLGSDDGEGGMVFARFNVENLSTTGMAVFCTDPLPGRNFVPGRRVSAQFSLERGPDLETNVQVIHASGQSLGLAFLDLDPIDGQALASWLQPRFTEALRRWDNRAALRAQAVKAAAPRPAPQGLLVLGGEPDVIAEIQQALEGAQTVRVVPPVLVPLREALDQAPPRLLVVPCEGSVEGCHRLRSLLEKCPPRCPIVVLAAGGQRGTVNLFAQEIRAALTTDRAGQHPLFFRRLVTGLIRRHWQDPEAP</sequence>
<dbReference type="SUPFAM" id="SSF141371">
    <property type="entry name" value="PilZ domain-like"/>
    <property type="match status" value="1"/>
</dbReference>
<name>A0AA48HC68_9BACT</name>
<dbReference type="Proteomes" id="UP001228113">
    <property type="component" value="Chromosome"/>
</dbReference>
<accession>A0AA48HC68</accession>
<protein>
    <recommendedName>
        <fullName evidence="1">PilZ domain-containing protein</fullName>
    </recommendedName>
</protein>
<evidence type="ECO:0000313" key="2">
    <source>
        <dbReference type="EMBL" id="BDU75603.1"/>
    </source>
</evidence>
<dbReference type="EMBL" id="AP027081">
    <property type="protein sequence ID" value="BDU75603.1"/>
    <property type="molecule type" value="Genomic_DNA"/>
</dbReference>